<feature type="non-terminal residue" evidence="3">
    <location>
        <position position="1"/>
    </location>
</feature>
<dbReference type="EMBL" id="BART01004722">
    <property type="protein sequence ID" value="GAG56133.1"/>
    <property type="molecule type" value="Genomic_DNA"/>
</dbReference>
<evidence type="ECO:0000259" key="1">
    <source>
        <dbReference type="SMART" id="SM00853"/>
    </source>
</evidence>
<dbReference type="Pfam" id="PF08676">
    <property type="entry name" value="MutL_C"/>
    <property type="match status" value="1"/>
</dbReference>
<dbReference type="InterPro" id="IPR020568">
    <property type="entry name" value="Ribosomal_Su5_D2-typ_SF"/>
</dbReference>
<dbReference type="SUPFAM" id="SSF118116">
    <property type="entry name" value="DNA mismatch repair protein MutL"/>
    <property type="match status" value="1"/>
</dbReference>
<dbReference type="Gene3D" id="3.30.1370.100">
    <property type="entry name" value="MutL, C-terminal domain, regulatory subdomain"/>
    <property type="match status" value="1"/>
</dbReference>
<dbReference type="CDD" id="cd00782">
    <property type="entry name" value="MutL_Trans"/>
    <property type="match status" value="1"/>
</dbReference>
<proteinExistence type="predicted"/>
<dbReference type="InterPro" id="IPR037198">
    <property type="entry name" value="MutL_C_sf"/>
</dbReference>
<dbReference type="GO" id="GO:0005524">
    <property type="term" value="F:ATP binding"/>
    <property type="evidence" value="ECO:0007669"/>
    <property type="project" value="InterPro"/>
</dbReference>
<dbReference type="PANTHER" id="PTHR10073">
    <property type="entry name" value="DNA MISMATCH REPAIR PROTEIN MLH, PMS, MUTL"/>
    <property type="match status" value="1"/>
</dbReference>
<dbReference type="GO" id="GO:0006298">
    <property type="term" value="P:mismatch repair"/>
    <property type="evidence" value="ECO:0007669"/>
    <property type="project" value="InterPro"/>
</dbReference>
<evidence type="ECO:0000313" key="3">
    <source>
        <dbReference type="EMBL" id="GAG56133.1"/>
    </source>
</evidence>
<dbReference type="GO" id="GO:0032300">
    <property type="term" value="C:mismatch repair complex"/>
    <property type="evidence" value="ECO:0007669"/>
    <property type="project" value="InterPro"/>
</dbReference>
<dbReference type="GO" id="GO:0140664">
    <property type="term" value="F:ATP-dependent DNA damage sensor activity"/>
    <property type="evidence" value="ECO:0007669"/>
    <property type="project" value="InterPro"/>
</dbReference>
<dbReference type="GO" id="GO:0016887">
    <property type="term" value="F:ATP hydrolysis activity"/>
    <property type="evidence" value="ECO:0007669"/>
    <property type="project" value="InterPro"/>
</dbReference>
<protein>
    <recommendedName>
        <fullName evidence="4">DNA mismatch repair protein S5 domain-containing protein</fullName>
    </recommendedName>
</protein>
<feature type="non-terminal residue" evidence="3">
    <location>
        <position position="284"/>
    </location>
</feature>
<dbReference type="InterPro" id="IPR038973">
    <property type="entry name" value="MutL/Mlh/Pms-like"/>
</dbReference>
<organism evidence="3">
    <name type="scientific">marine sediment metagenome</name>
    <dbReference type="NCBI Taxonomy" id="412755"/>
    <lineage>
        <taxon>unclassified sequences</taxon>
        <taxon>metagenomes</taxon>
        <taxon>ecological metagenomes</taxon>
    </lineage>
</organism>
<dbReference type="SMART" id="SM00853">
    <property type="entry name" value="MutL_C"/>
    <property type="match status" value="1"/>
</dbReference>
<dbReference type="InterPro" id="IPR013507">
    <property type="entry name" value="DNA_mismatch_S5_2-like"/>
</dbReference>
<gene>
    <name evidence="3" type="ORF">S01H4_11587</name>
</gene>
<feature type="domain" description="MutL C-terminal dimerisation" evidence="1">
    <location>
        <begin position="185"/>
        <end position="283"/>
    </location>
</feature>
<comment type="caution">
    <text evidence="3">The sequence shown here is derived from an EMBL/GenBank/DDBJ whole genome shotgun (WGS) entry which is preliminary data.</text>
</comment>
<dbReference type="SMART" id="SM01340">
    <property type="entry name" value="DNA_mis_repair"/>
    <property type="match status" value="1"/>
</dbReference>
<dbReference type="PANTHER" id="PTHR10073:SF12">
    <property type="entry name" value="DNA MISMATCH REPAIR PROTEIN MLH1"/>
    <property type="match status" value="1"/>
</dbReference>
<evidence type="ECO:0000259" key="2">
    <source>
        <dbReference type="SMART" id="SM01340"/>
    </source>
</evidence>
<dbReference type="GO" id="GO:0030983">
    <property type="term" value="F:mismatched DNA binding"/>
    <property type="evidence" value="ECO:0007669"/>
    <property type="project" value="InterPro"/>
</dbReference>
<dbReference type="Pfam" id="PF01119">
    <property type="entry name" value="DNA_mis_repair"/>
    <property type="match status" value="1"/>
</dbReference>
<dbReference type="InterPro" id="IPR042121">
    <property type="entry name" value="MutL_C_regsub"/>
</dbReference>
<name>X0Z6Y6_9ZZZZ</name>
<dbReference type="SUPFAM" id="SSF54211">
    <property type="entry name" value="Ribosomal protein S5 domain 2-like"/>
    <property type="match status" value="1"/>
</dbReference>
<reference evidence="3" key="1">
    <citation type="journal article" date="2014" name="Front. Microbiol.">
        <title>High frequency of phylogenetically diverse reductive dehalogenase-homologous genes in deep subseafloor sedimentary metagenomes.</title>
        <authorList>
            <person name="Kawai M."/>
            <person name="Futagami T."/>
            <person name="Toyoda A."/>
            <person name="Takaki Y."/>
            <person name="Nishi S."/>
            <person name="Hori S."/>
            <person name="Arai W."/>
            <person name="Tsubouchi T."/>
            <person name="Morono Y."/>
            <person name="Uchiyama I."/>
            <person name="Ito T."/>
            <person name="Fujiyama A."/>
            <person name="Inagaki F."/>
            <person name="Takami H."/>
        </authorList>
    </citation>
    <scope>NUCLEOTIDE SEQUENCE</scope>
    <source>
        <strain evidence="3">Expedition CK06-06</strain>
    </source>
</reference>
<dbReference type="Gene3D" id="3.30.230.10">
    <property type="match status" value="1"/>
</dbReference>
<dbReference type="InterPro" id="IPR014790">
    <property type="entry name" value="MutL_C"/>
</dbReference>
<evidence type="ECO:0008006" key="4">
    <source>
        <dbReference type="Google" id="ProtNLM"/>
    </source>
</evidence>
<accession>X0Z6Y6</accession>
<sequence length="284" mass="31377">IDSVTQVYGLEVARNMLEIGGGDKEWGSRVATSSLLVTGMVGSPAISRSNRGYLSFFVNRRWISSRLLAWAVEEAYHGLLMQGKHPIAIINISLPPEEVDVNIHPTKTEVKFQNEHTVFGAVQKVVRRALIELAPVPKIEEVATTYGAPSGTRQVLWTSPRGGGSPIASPAIPQTPSVSLPVLRILGQLLSSYIIAEGPDGLYLIDQHAAHERILFEKIENQKSQQEIEVQGLLEPVTFEVNPKQEEVLKSHYENLAEFGFSIEPFGDRTYLVRAVPALLYNKD</sequence>
<dbReference type="AlphaFoldDB" id="X0Z6Y6"/>
<feature type="domain" description="DNA mismatch repair protein S5" evidence="2">
    <location>
        <begin position="4"/>
        <end position="131"/>
    </location>
</feature>
<dbReference type="InterPro" id="IPR014721">
    <property type="entry name" value="Ribsml_uS5_D2-typ_fold_subgr"/>
</dbReference>